<dbReference type="InterPro" id="IPR001509">
    <property type="entry name" value="Epimerase_deHydtase"/>
</dbReference>
<comment type="similarity">
    <text evidence="1">Belongs to the NAD(P)-dependent epimerase/dehydratase family.</text>
</comment>
<evidence type="ECO:0000256" key="1">
    <source>
        <dbReference type="ARBA" id="ARBA00007637"/>
    </source>
</evidence>
<reference evidence="3 4" key="1">
    <citation type="journal article" date="2016" name="Nat. Commun.">
        <title>Thousands of microbial genomes shed light on interconnected biogeochemical processes in an aquifer system.</title>
        <authorList>
            <person name="Anantharaman K."/>
            <person name="Brown C.T."/>
            <person name="Hug L.A."/>
            <person name="Sharon I."/>
            <person name="Castelle C.J."/>
            <person name="Probst A.J."/>
            <person name="Thomas B.C."/>
            <person name="Singh A."/>
            <person name="Wilkins M.J."/>
            <person name="Karaoz U."/>
            <person name="Brodie E.L."/>
            <person name="Williams K.H."/>
            <person name="Hubbard S.S."/>
            <person name="Banfield J.F."/>
        </authorList>
    </citation>
    <scope>NUCLEOTIDE SEQUENCE [LARGE SCALE GENOMIC DNA]</scope>
</reference>
<organism evidence="3 4">
    <name type="scientific">candidate division Kazan bacterium RIFCSPLOWO2_01_FULL_48_13</name>
    <dbReference type="NCBI Taxonomy" id="1798539"/>
    <lineage>
        <taxon>Bacteria</taxon>
        <taxon>Bacteria division Kazan-3B-28</taxon>
    </lineage>
</organism>
<protein>
    <recommendedName>
        <fullName evidence="2">NAD-dependent epimerase/dehydratase domain-containing protein</fullName>
    </recommendedName>
</protein>
<dbReference type="PRINTS" id="PR01713">
    <property type="entry name" value="NUCEPIMERASE"/>
</dbReference>
<dbReference type="Gene3D" id="3.40.50.720">
    <property type="entry name" value="NAD(P)-binding Rossmann-like Domain"/>
    <property type="match status" value="1"/>
</dbReference>
<dbReference type="PANTHER" id="PTHR43000">
    <property type="entry name" value="DTDP-D-GLUCOSE 4,6-DEHYDRATASE-RELATED"/>
    <property type="match status" value="1"/>
</dbReference>
<comment type="caution">
    <text evidence="3">The sequence shown here is derived from an EMBL/GenBank/DDBJ whole genome shotgun (WGS) entry which is preliminary data.</text>
</comment>
<sequence>MVSPKTILVTGCAGFIGSNFVKQFSQRFPKAKIIGIDDLSTGRKDALDPAITFYKGSILDEKLIEKIFTKHKPEYVFHFAALPRVFDTIEHPRHTSEVNIIGTVALLEASKNHRVKRFVYSSSSLVYGNDTKLPMKESENAFDPKYPYSVQKYVGEPFCKIFSELFGLDTVCLRYFTVFGPGQYGDSPYSTVICAWLESLYFPKNKKAFITGDGNQSRDFCHVNNVVWANILATASKRRFVGEVFNVGSGSPIRLNEVKKFVEKYTGKQLVLARLPKRIGDVRHTCADIAKAKRLLGYKPITDFGAGLKQTIEWFKARRA</sequence>
<evidence type="ECO:0000313" key="3">
    <source>
        <dbReference type="EMBL" id="OGB85234.1"/>
    </source>
</evidence>
<dbReference type="InterPro" id="IPR036291">
    <property type="entry name" value="NAD(P)-bd_dom_sf"/>
</dbReference>
<accession>A0A1F4PNK0</accession>
<proteinExistence type="inferred from homology"/>
<dbReference type="STRING" id="1798539.A2994_00095"/>
<dbReference type="Gene3D" id="3.90.25.10">
    <property type="entry name" value="UDP-galactose 4-epimerase, domain 1"/>
    <property type="match status" value="1"/>
</dbReference>
<dbReference type="Proteomes" id="UP000179010">
    <property type="component" value="Unassembled WGS sequence"/>
</dbReference>
<dbReference type="Pfam" id="PF01370">
    <property type="entry name" value="Epimerase"/>
    <property type="match status" value="1"/>
</dbReference>
<evidence type="ECO:0000313" key="4">
    <source>
        <dbReference type="Proteomes" id="UP000179010"/>
    </source>
</evidence>
<name>A0A1F4PNK0_UNCK3</name>
<dbReference type="SUPFAM" id="SSF51735">
    <property type="entry name" value="NAD(P)-binding Rossmann-fold domains"/>
    <property type="match status" value="1"/>
</dbReference>
<dbReference type="EMBL" id="METE01000008">
    <property type="protein sequence ID" value="OGB85234.1"/>
    <property type="molecule type" value="Genomic_DNA"/>
</dbReference>
<evidence type="ECO:0000259" key="2">
    <source>
        <dbReference type="Pfam" id="PF01370"/>
    </source>
</evidence>
<feature type="domain" description="NAD-dependent epimerase/dehydratase" evidence="2">
    <location>
        <begin position="7"/>
        <end position="248"/>
    </location>
</feature>
<gene>
    <name evidence="3" type="ORF">A2994_00095</name>
</gene>
<dbReference type="AlphaFoldDB" id="A0A1F4PNK0"/>